<feature type="transmembrane region" description="Helical" evidence="1">
    <location>
        <begin position="455"/>
        <end position="475"/>
    </location>
</feature>
<dbReference type="Pfam" id="PF09822">
    <property type="entry name" value="ABC_transp_aux"/>
    <property type="match status" value="1"/>
</dbReference>
<reference evidence="4 5" key="1">
    <citation type="submission" date="2018-08" db="EMBL/GenBank/DDBJ databases">
        <title>A genome reference for cultivated species of the human gut microbiota.</title>
        <authorList>
            <person name="Zou Y."/>
            <person name="Xue W."/>
            <person name="Luo G."/>
        </authorList>
    </citation>
    <scope>NUCLEOTIDE SEQUENCE [LARGE SCALE GENOMIC DNA]</scope>
    <source>
        <strain evidence="4 5">TM10-1AC</strain>
    </source>
</reference>
<dbReference type="AlphaFoldDB" id="A0A374N341"/>
<feature type="transmembrane region" description="Helical" evidence="1">
    <location>
        <begin position="21"/>
        <end position="41"/>
    </location>
</feature>
<keyword evidence="1" id="KW-0812">Transmembrane</keyword>
<proteinExistence type="predicted"/>
<feature type="domain" description="DUF7088" evidence="3">
    <location>
        <begin position="53"/>
        <end position="120"/>
    </location>
</feature>
<sequence length="480" mass="52872">MELGGHTMIKNKMNTKLKKGIFSAVAVVVLIAAVIAVNIFVTSKNYTVDVTANKIYSLSKQTKKILKGLDKEVTIYVIDKESSVNSSYAQVWKEYKKNSTKVKFVYKDPDLYPNFTKKYTDSSEEVANDSMIIKCGKKYRYVSANDYVSYSYGSDYSYSADSLQLESLTTEAINYVVSDSTPVIYTLSGHSEQSFDSSVTSSFEGDNYSVKTLNLLTEQRVPDDCSILLINGAQKDITKDELKMIKKYMKNGGKMYVFLDAKVENLTNLYSLLKSYNVEPQKGVVVETDASKYTQYPIYLLPTIESSDATSAQYNSNIYILAPSAKGLKDITEKNAKKNSSASDYTVTSLLSTSDGAYSKVNTDSATLNKEKNDISGPFNISVAVSDSTGGRMIVTGCTNMLLPDIDQAVSGANTDFVLNGVNYLAEQKSKISIRAKSLKTENAVVPAFNQKATLIMTVFVIPLVILAIGIGIVIKRRKL</sequence>
<gene>
    <name evidence="4" type="ORF">DXD91_14610</name>
</gene>
<evidence type="ECO:0000313" key="5">
    <source>
        <dbReference type="Proteomes" id="UP000262524"/>
    </source>
</evidence>
<evidence type="ECO:0000313" key="4">
    <source>
        <dbReference type="EMBL" id="RGI78102.1"/>
    </source>
</evidence>
<dbReference type="EMBL" id="QSOE01000163">
    <property type="protein sequence ID" value="RGI78102.1"/>
    <property type="molecule type" value="Genomic_DNA"/>
</dbReference>
<protein>
    <submittedName>
        <fullName evidence="4">Uncharacterized protein</fullName>
    </submittedName>
</protein>
<comment type="caution">
    <text evidence="4">The sequence shown here is derived from an EMBL/GenBank/DDBJ whole genome shotgun (WGS) entry which is preliminary data.</text>
</comment>
<accession>A0A374N341</accession>
<name>A0A374N341_9FIRM</name>
<dbReference type="Proteomes" id="UP000262524">
    <property type="component" value="Unassembled WGS sequence"/>
</dbReference>
<keyword evidence="1" id="KW-0472">Membrane</keyword>
<dbReference type="InterPro" id="IPR055396">
    <property type="entry name" value="DUF7088"/>
</dbReference>
<evidence type="ECO:0000259" key="2">
    <source>
        <dbReference type="Pfam" id="PF09822"/>
    </source>
</evidence>
<dbReference type="Pfam" id="PF23357">
    <property type="entry name" value="DUF7088"/>
    <property type="match status" value="1"/>
</dbReference>
<organism evidence="4 5">
    <name type="scientific">Anaerobutyricum hallii</name>
    <dbReference type="NCBI Taxonomy" id="39488"/>
    <lineage>
        <taxon>Bacteria</taxon>
        <taxon>Bacillati</taxon>
        <taxon>Bacillota</taxon>
        <taxon>Clostridia</taxon>
        <taxon>Lachnospirales</taxon>
        <taxon>Lachnospiraceae</taxon>
        <taxon>Anaerobutyricum</taxon>
    </lineage>
</organism>
<keyword evidence="1" id="KW-1133">Transmembrane helix</keyword>
<feature type="domain" description="ABC-type uncharacterised transport system" evidence="2">
    <location>
        <begin position="182"/>
        <end position="369"/>
    </location>
</feature>
<dbReference type="InterPro" id="IPR019196">
    <property type="entry name" value="ABC_transp_unknown"/>
</dbReference>
<evidence type="ECO:0000256" key="1">
    <source>
        <dbReference type="SAM" id="Phobius"/>
    </source>
</evidence>
<evidence type="ECO:0000259" key="3">
    <source>
        <dbReference type="Pfam" id="PF23357"/>
    </source>
</evidence>